<keyword evidence="6 8" id="KW-0472">Membrane</keyword>
<evidence type="ECO:0000256" key="3">
    <source>
        <dbReference type="ARBA" id="ARBA00022448"/>
    </source>
</evidence>
<dbReference type="InterPro" id="IPR004813">
    <property type="entry name" value="OPT"/>
</dbReference>
<accession>A0AAE0BU09</accession>
<keyword evidence="4 8" id="KW-0812">Transmembrane</keyword>
<name>A0AAE0BU09_9CHLO</name>
<feature type="transmembrane region" description="Helical" evidence="8">
    <location>
        <begin position="364"/>
        <end position="385"/>
    </location>
</feature>
<feature type="transmembrane region" description="Helical" evidence="8">
    <location>
        <begin position="293"/>
        <end position="310"/>
    </location>
</feature>
<feature type="transmembrane region" description="Helical" evidence="8">
    <location>
        <begin position="322"/>
        <end position="344"/>
    </location>
</feature>
<organism evidence="9 10">
    <name type="scientific">Cymbomonas tetramitiformis</name>
    <dbReference type="NCBI Taxonomy" id="36881"/>
    <lineage>
        <taxon>Eukaryota</taxon>
        <taxon>Viridiplantae</taxon>
        <taxon>Chlorophyta</taxon>
        <taxon>Pyramimonadophyceae</taxon>
        <taxon>Pyramimonadales</taxon>
        <taxon>Pyramimonadaceae</taxon>
        <taxon>Cymbomonas</taxon>
    </lineage>
</organism>
<dbReference type="PANTHER" id="PTHR31645:SF0">
    <property type="entry name" value="OLIGOPEPTIDE TRANSPORTER YGL114W-RELATED"/>
    <property type="match status" value="1"/>
</dbReference>
<feature type="transmembrane region" description="Helical" evidence="8">
    <location>
        <begin position="528"/>
        <end position="547"/>
    </location>
</feature>
<dbReference type="InterPro" id="IPR045035">
    <property type="entry name" value="YSL-like"/>
</dbReference>
<evidence type="ECO:0000313" key="10">
    <source>
        <dbReference type="Proteomes" id="UP001190700"/>
    </source>
</evidence>
<feature type="transmembrane region" description="Helical" evidence="8">
    <location>
        <begin position="583"/>
        <end position="601"/>
    </location>
</feature>
<dbReference type="NCBIfam" id="TIGR00728">
    <property type="entry name" value="OPT_sfam"/>
    <property type="match status" value="1"/>
</dbReference>
<protein>
    <submittedName>
        <fullName evidence="9">Uncharacterized protein</fullName>
    </submittedName>
</protein>
<dbReference type="AlphaFoldDB" id="A0AAE0BU09"/>
<gene>
    <name evidence="9" type="ORF">CYMTET_48201</name>
</gene>
<feature type="region of interest" description="Disordered" evidence="7">
    <location>
        <begin position="1"/>
        <end position="21"/>
    </location>
</feature>
<proteinExistence type="inferred from homology"/>
<dbReference type="PANTHER" id="PTHR31645">
    <property type="entry name" value="OLIGOPEPTIDE TRANSPORTER YGL114W-RELATED"/>
    <property type="match status" value="1"/>
</dbReference>
<comment type="subcellular location">
    <subcellularLocation>
        <location evidence="1">Membrane</location>
        <topology evidence="1">Multi-pass membrane protein</topology>
    </subcellularLocation>
</comment>
<feature type="transmembrane region" description="Helical" evidence="8">
    <location>
        <begin position="211"/>
        <end position="231"/>
    </location>
</feature>
<feature type="region of interest" description="Disordered" evidence="7">
    <location>
        <begin position="66"/>
        <end position="104"/>
    </location>
</feature>
<dbReference type="Pfam" id="PF03169">
    <property type="entry name" value="OPT"/>
    <property type="match status" value="1"/>
</dbReference>
<evidence type="ECO:0000256" key="8">
    <source>
        <dbReference type="SAM" id="Phobius"/>
    </source>
</evidence>
<dbReference type="EMBL" id="LGRX02033239">
    <property type="protein sequence ID" value="KAK3242084.1"/>
    <property type="molecule type" value="Genomic_DNA"/>
</dbReference>
<evidence type="ECO:0000256" key="4">
    <source>
        <dbReference type="ARBA" id="ARBA00022692"/>
    </source>
</evidence>
<feature type="transmembrane region" description="Helical" evidence="8">
    <location>
        <begin position="664"/>
        <end position="686"/>
    </location>
</feature>
<evidence type="ECO:0000256" key="2">
    <source>
        <dbReference type="ARBA" id="ARBA00010276"/>
    </source>
</evidence>
<evidence type="ECO:0000256" key="6">
    <source>
        <dbReference type="ARBA" id="ARBA00023136"/>
    </source>
</evidence>
<dbReference type="Proteomes" id="UP001190700">
    <property type="component" value="Unassembled WGS sequence"/>
</dbReference>
<keyword evidence="5 8" id="KW-1133">Transmembrane helix</keyword>
<evidence type="ECO:0000256" key="5">
    <source>
        <dbReference type="ARBA" id="ARBA00022989"/>
    </source>
</evidence>
<reference evidence="9 10" key="1">
    <citation type="journal article" date="2015" name="Genome Biol. Evol.">
        <title>Comparative Genomics of a Bacterivorous Green Alga Reveals Evolutionary Causalities and Consequences of Phago-Mixotrophic Mode of Nutrition.</title>
        <authorList>
            <person name="Burns J.A."/>
            <person name="Paasch A."/>
            <person name="Narechania A."/>
            <person name="Kim E."/>
        </authorList>
    </citation>
    <scope>NUCLEOTIDE SEQUENCE [LARGE SCALE GENOMIC DNA]</scope>
    <source>
        <strain evidence="9 10">PLY_AMNH</strain>
    </source>
</reference>
<keyword evidence="10" id="KW-1185">Reference proteome</keyword>
<evidence type="ECO:0000313" key="9">
    <source>
        <dbReference type="EMBL" id="KAK3242084.1"/>
    </source>
</evidence>
<keyword evidence="3" id="KW-0813">Transport</keyword>
<evidence type="ECO:0000256" key="7">
    <source>
        <dbReference type="SAM" id="MobiDB-lite"/>
    </source>
</evidence>
<comment type="similarity">
    <text evidence="2">Belongs to the YSL (TC 2.A.67.2) family.</text>
</comment>
<sequence>MPTLKPAPARNSSVVTPPSTPLARLVPRVGCVQGRKCPSRGRNQATRVGVRTPFLGALPRGTRMENCPTWSPSLARQRRKFTPPQAESTASKAGDSEGPDGGAGIICEDTWDESDCLTPRALICGVAVGSCVAAMNVSLGLKTGWGQGGSVTAAVVSYAIFQALKPALPFSPYEVNIAQTCASACGTMVAAGGLSSAVPALYLLGVPRSCATLICFSLAIASLGCLFGVPLRKPMIVEGQYRFPEGTTTYNTIRAMYASGAESASKALALFQWFVASFTFSITKYFLPVPSTVAFPVGPALSPFGFALELDPMLVSIGMMVGPATCASLALGGGFAWGVLAPAAQLMNLCPGPAMAMTGARGFILWPGITLLTVGALAQLVLALVDLVKSMRQGSPGAAEKRPPVEDHPEQVPQAVVRWGLLLASVGAMATMKIAFGLPVWHTAVALGLSTVLSYVAVRCVGETNINPIGGIGKVAQLLFAALAPGDLVANVMHATVAASGASQAGDMSTDFKTGFLLRASPWKQFRAQLVGVPFGAVVSVLVYKLFERAYDIGSPQCPAPAALAWKGVAELLSGEAGALPQGTLEVCCIFAAVSVALSIAQRVGRGARWGAWVPSPLACGIAFLIPVSSSITIVLGGLVATLWSRLHPTSFEESNQEVGSGILAGSGVATVIVAILTLSGVPPLWTR</sequence>
<evidence type="ECO:0000256" key="1">
    <source>
        <dbReference type="ARBA" id="ARBA00004141"/>
    </source>
</evidence>
<feature type="transmembrane region" description="Helical" evidence="8">
    <location>
        <begin position="622"/>
        <end position="644"/>
    </location>
</feature>
<dbReference type="GO" id="GO:0016020">
    <property type="term" value="C:membrane"/>
    <property type="evidence" value="ECO:0007669"/>
    <property type="project" value="UniProtKB-SubCell"/>
</dbReference>
<comment type="caution">
    <text evidence="9">The sequence shown here is derived from an EMBL/GenBank/DDBJ whole genome shotgun (WGS) entry which is preliminary data.</text>
</comment>
<dbReference type="GO" id="GO:0035673">
    <property type="term" value="F:oligopeptide transmembrane transporter activity"/>
    <property type="evidence" value="ECO:0007669"/>
    <property type="project" value="InterPro"/>
</dbReference>